<dbReference type="PANTHER" id="PTHR10742">
    <property type="entry name" value="FLAVIN MONOAMINE OXIDASE"/>
    <property type="match status" value="1"/>
</dbReference>
<accession>A0A443Q9B6</accession>
<keyword evidence="3" id="KW-1185">Reference proteome</keyword>
<dbReference type="Gene3D" id="3.90.660.10">
    <property type="match status" value="1"/>
</dbReference>
<protein>
    <recommendedName>
        <fullName evidence="1">Amine oxidase domain-containing protein</fullName>
    </recommendedName>
</protein>
<dbReference type="OrthoDB" id="5046242at2759"/>
<dbReference type="AlphaFoldDB" id="A0A443Q9B6"/>
<gene>
    <name evidence="2" type="ORF">B4U80_14823</name>
</gene>
<feature type="domain" description="Amine oxidase" evidence="1">
    <location>
        <begin position="77"/>
        <end position="134"/>
    </location>
</feature>
<dbReference type="Pfam" id="PF01593">
    <property type="entry name" value="Amino_oxidase"/>
    <property type="match status" value="1"/>
</dbReference>
<dbReference type="EMBL" id="NCKV01063089">
    <property type="protein sequence ID" value="RWR99578.1"/>
    <property type="molecule type" value="Genomic_DNA"/>
</dbReference>
<dbReference type="GO" id="GO:0001716">
    <property type="term" value="F:L-amino-acid oxidase activity"/>
    <property type="evidence" value="ECO:0007669"/>
    <property type="project" value="TreeGrafter"/>
</dbReference>
<dbReference type="InterPro" id="IPR036188">
    <property type="entry name" value="FAD/NAD-bd_sf"/>
</dbReference>
<dbReference type="SUPFAM" id="SSF51905">
    <property type="entry name" value="FAD/NAD(P)-binding domain"/>
    <property type="match status" value="1"/>
</dbReference>
<evidence type="ECO:0000259" key="1">
    <source>
        <dbReference type="Pfam" id="PF01593"/>
    </source>
</evidence>
<dbReference type="Gene3D" id="3.50.50.60">
    <property type="entry name" value="FAD/NAD(P)-binding domain"/>
    <property type="match status" value="1"/>
</dbReference>
<dbReference type="Proteomes" id="UP000288716">
    <property type="component" value="Unassembled WGS sequence"/>
</dbReference>
<comment type="caution">
    <text evidence="2">The sequence shown here is derived from an EMBL/GenBank/DDBJ whole genome shotgun (WGS) entry which is preliminary data.</text>
</comment>
<sequence length="150" mass="17031">MKTVHSSNKNQFKDVHGLKSSKFNFALFAHYTIAKRGLRPHFHSRSRKSRKQSKILVSISNAVNINDVNVGIVVAGISGLYAALMLQELGINYENLEASDRIGGRHHTHYFDENEAYNYVECGAMRFPRVAEYDRLIGKQAFVIFKQQTG</sequence>
<organism evidence="2 3">
    <name type="scientific">Leptotrombidium deliense</name>
    <dbReference type="NCBI Taxonomy" id="299467"/>
    <lineage>
        <taxon>Eukaryota</taxon>
        <taxon>Metazoa</taxon>
        <taxon>Ecdysozoa</taxon>
        <taxon>Arthropoda</taxon>
        <taxon>Chelicerata</taxon>
        <taxon>Arachnida</taxon>
        <taxon>Acari</taxon>
        <taxon>Acariformes</taxon>
        <taxon>Trombidiformes</taxon>
        <taxon>Prostigmata</taxon>
        <taxon>Anystina</taxon>
        <taxon>Parasitengona</taxon>
        <taxon>Trombiculoidea</taxon>
        <taxon>Trombiculidae</taxon>
        <taxon>Leptotrombidium</taxon>
    </lineage>
</organism>
<dbReference type="PANTHER" id="PTHR10742:SF342">
    <property type="entry name" value="AMINE OXIDASE"/>
    <property type="match status" value="1"/>
</dbReference>
<dbReference type="VEuPathDB" id="VectorBase:LDEU014567"/>
<dbReference type="InterPro" id="IPR050281">
    <property type="entry name" value="Flavin_monoamine_oxidase"/>
</dbReference>
<dbReference type="InterPro" id="IPR002937">
    <property type="entry name" value="Amino_oxidase"/>
</dbReference>
<dbReference type="GO" id="GO:0009063">
    <property type="term" value="P:amino acid catabolic process"/>
    <property type="evidence" value="ECO:0007669"/>
    <property type="project" value="TreeGrafter"/>
</dbReference>
<evidence type="ECO:0000313" key="3">
    <source>
        <dbReference type="Proteomes" id="UP000288716"/>
    </source>
</evidence>
<name>A0A443Q9B6_9ACAR</name>
<reference evidence="2 3" key="1">
    <citation type="journal article" date="2018" name="Gigascience">
        <title>Genomes of trombidid mites reveal novel predicted allergens and laterally-transferred genes associated with secondary metabolism.</title>
        <authorList>
            <person name="Dong X."/>
            <person name="Chaisiri K."/>
            <person name="Xia D."/>
            <person name="Armstrong S.D."/>
            <person name="Fang Y."/>
            <person name="Donnelly M.J."/>
            <person name="Kadowaki T."/>
            <person name="McGarry J.W."/>
            <person name="Darby A.C."/>
            <person name="Makepeace B.L."/>
        </authorList>
    </citation>
    <scope>NUCLEOTIDE SEQUENCE [LARGE SCALE GENOMIC DNA]</scope>
    <source>
        <strain evidence="2">UoL-UT</strain>
    </source>
</reference>
<proteinExistence type="predicted"/>
<dbReference type="STRING" id="299467.A0A443Q9B6"/>
<evidence type="ECO:0000313" key="2">
    <source>
        <dbReference type="EMBL" id="RWR99578.1"/>
    </source>
</evidence>